<proteinExistence type="predicted"/>
<protein>
    <submittedName>
        <fullName evidence="1">Uncharacterized protein</fullName>
    </submittedName>
</protein>
<dbReference type="EMBL" id="CAJJDM010000078">
    <property type="protein sequence ID" value="CAD8085721.1"/>
    <property type="molecule type" value="Genomic_DNA"/>
</dbReference>
<dbReference type="Proteomes" id="UP000688137">
    <property type="component" value="Unassembled WGS sequence"/>
</dbReference>
<comment type="caution">
    <text evidence="1">The sequence shown here is derived from an EMBL/GenBank/DDBJ whole genome shotgun (WGS) entry which is preliminary data.</text>
</comment>
<sequence length="273" mass="31440">MQILHQTSLILLKQLFESSLSLLFGKLPQESQLPPSTHQVGEVELYQQNAFFKRISKMLLFMLVSILDPQLYYHYYYNRQNQSFLIMFIIYVNGTISKLVGDEISAHVPSLQVVPVEYLYNQLLSKFDQARQYANLNALQLKSLFESKLSEVGIAKTLQSLLIASSHLLQSIFILQQSLASWILFQQENFQILLQFRLEILKGKPSEKTAAQHFQLKYKNPGLWVVYSSQLEAEIISQQAEIASHALPVLQTHFIYSAYCVPNFDESLITFNP</sequence>
<keyword evidence="2" id="KW-1185">Reference proteome</keyword>
<reference evidence="1" key="1">
    <citation type="submission" date="2021-01" db="EMBL/GenBank/DDBJ databases">
        <authorList>
            <consortium name="Genoscope - CEA"/>
            <person name="William W."/>
        </authorList>
    </citation>
    <scope>NUCLEOTIDE SEQUENCE</scope>
</reference>
<name>A0A8S1N6K6_PARPR</name>
<dbReference type="AlphaFoldDB" id="A0A8S1N6K6"/>
<evidence type="ECO:0000313" key="2">
    <source>
        <dbReference type="Proteomes" id="UP000688137"/>
    </source>
</evidence>
<evidence type="ECO:0000313" key="1">
    <source>
        <dbReference type="EMBL" id="CAD8085721.1"/>
    </source>
</evidence>
<gene>
    <name evidence="1" type="ORF">PPRIM_AZ9-3.1.T0750015</name>
</gene>
<accession>A0A8S1N6K6</accession>
<organism evidence="1 2">
    <name type="scientific">Paramecium primaurelia</name>
    <dbReference type="NCBI Taxonomy" id="5886"/>
    <lineage>
        <taxon>Eukaryota</taxon>
        <taxon>Sar</taxon>
        <taxon>Alveolata</taxon>
        <taxon>Ciliophora</taxon>
        <taxon>Intramacronucleata</taxon>
        <taxon>Oligohymenophorea</taxon>
        <taxon>Peniculida</taxon>
        <taxon>Parameciidae</taxon>
        <taxon>Paramecium</taxon>
    </lineage>
</organism>